<sequence length="438" mass="51092">MEAIYKRYQEILSANPNKYYEDYQQLYKKMEDSPAYYHGQVIPFLYQPLFFSDEELKIFKELTSQLTDILNKVIAKYLSDGQFRSYFSFSKELEELILADPGYSCPFPMTRFDIFYYGGRNFKFCELNTDGSSGAVKTNTLEKFFLSTKAIDKLKRDYQIAYAELIESWIDNLLENYRQFNPNHDKPNIAIMDFEGYGMVKEFECFRDAIKERGYQVEIIDPRELDYRDNKLYSGDFRVDLIYRRAVTLDLIGHYDEIEDFVAAYLDGNICVVGGLRSQIIHNKIIFALLQDSDKVDFLSKEEQEFIKQHIPYTRIFNPTDDQLFNYVKENRESLVLKPMDLYGADGVAIGRDLSQAEWEARLDKIEGKSYLVQEFCLVPEKELAVFGQGKLSFEPFKYTLGLFLYNQDFKGIYTRAGKDNVIASATGCVTLPNLIID</sequence>
<proteinExistence type="predicted"/>
<dbReference type="OrthoDB" id="9771802at2"/>
<gene>
    <name evidence="2" type="ORF">SAMN06265827_12240</name>
</gene>
<dbReference type="STRING" id="1413210.U472_11980"/>
<feature type="domain" description="Circularly permuted ATP-grasp type 2" evidence="1">
    <location>
        <begin position="128"/>
        <end position="407"/>
    </location>
</feature>
<accession>A0A285HP80</accession>
<keyword evidence="3" id="KW-1185">Reference proteome</keyword>
<dbReference type="EMBL" id="OBDZ01000022">
    <property type="protein sequence ID" value="SNY37560.1"/>
    <property type="molecule type" value="Genomic_DNA"/>
</dbReference>
<protein>
    <submittedName>
        <fullName evidence="2">Circularly permuted ATP-grasp type 2</fullName>
    </submittedName>
</protein>
<evidence type="ECO:0000259" key="1">
    <source>
        <dbReference type="Pfam" id="PF14403"/>
    </source>
</evidence>
<organism evidence="2 3">
    <name type="scientific">Orenia metallireducens</name>
    <dbReference type="NCBI Taxonomy" id="1413210"/>
    <lineage>
        <taxon>Bacteria</taxon>
        <taxon>Bacillati</taxon>
        <taxon>Bacillota</taxon>
        <taxon>Clostridia</taxon>
        <taxon>Halanaerobiales</taxon>
        <taxon>Halobacteroidaceae</taxon>
        <taxon>Orenia</taxon>
    </lineage>
</organism>
<name>A0A285HP80_9FIRM</name>
<reference evidence="3" key="1">
    <citation type="submission" date="2017-09" db="EMBL/GenBank/DDBJ databases">
        <authorList>
            <person name="Varghese N."/>
            <person name="Submissions S."/>
        </authorList>
    </citation>
    <scope>NUCLEOTIDE SEQUENCE [LARGE SCALE GENOMIC DNA]</scope>
    <source>
        <strain evidence="3">MSL47</strain>
    </source>
</reference>
<dbReference type="RefSeq" id="WP_097018729.1">
    <property type="nucleotide sequence ID" value="NZ_OBDZ01000022.1"/>
</dbReference>
<evidence type="ECO:0000313" key="2">
    <source>
        <dbReference type="EMBL" id="SNY37560.1"/>
    </source>
</evidence>
<dbReference type="AlphaFoldDB" id="A0A285HP80"/>
<dbReference type="InterPro" id="IPR025841">
    <property type="entry name" value="CP_ATPgrasp_2"/>
</dbReference>
<dbReference type="Proteomes" id="UP000219573">
    <property type="component" value="Unassembled WGS sequence"/>
</dbReference>
<evidence type="ECO:0000313" key="3">
    <source>
        <dbReference type="Proteomes" id="UP000219573"/>
    </source>
</evidence>
<dbReference type="Pfam" id="PF14403">
    <property type="entry name" value="CP_ATPgrasp_2"/>
    <property type="match status" value="1"/>
</dbReference>
<dbReference type="SUPFAM" id="SSF56059">
    <property type="entry name" value="Glutathione synthetase ATP-binding domain-like"/>
    <property type="match status" value="1"/>
</dbReference>
<dbReference type="Gene3D" id="3.30.1490.270">
    <property type="match status" value="1"/>
</dbReference>